<evidence type="ECO:0000313" key="2">
    <source>
        <dbReference type="EMBL" id="MCU9849255.1"/>
    </source>
</evidence>
<dbReference type="PANTHER" id="PTHR43591">
    <property type="entry name" value="METHYLTRANSFERASE"/>
    <property type="match status" value="1"/>
</dbReference>
<comment type="caution">
    <text evidence="2">The sequence shown here is derived from an EMBL/GenBank/DDBJ whole genome shotgun (WGS) entry which is preliminary data.</text>
</comment>
<protein>
    <submittedName>
        <fullName evidence="2">Methyltransferase domain-containing protein</fullName>
    </submittedName>
</protein>
<dbReference type="GO" id="GO:0008168">
    <property type="term" value="F:methyltransferase activity"/>
    <property type="evidence" value="ECO:0007669"/>
    <property type="project" value="UniProtKB-KW"/>
</dbReference>
<accession>A0ABT2X5N1</accession>
<dbReference type="InterPro" id="IPR013216">
    <property type="entry name" value="Methyltransf_11"/>
</dbReference>
<name>A0ABT2X5N1_9RHOB</name>
<dbReference type="SUPFAM" id="SSF53335">
    <property type="entry name" value="S-adenosyl-L-methionine-dependent methyltransferases"/>
    <property type="match status" value="1"/>
</dbReference>
<evidence type="ECO:0000313" key="3">
    <source>
        <dbReference type="Proteomes" id="UP001209535"/>
    </source>
</evidence>
<proteinExistence type="predicted"/>
<evidence type="ECO:0000259" key="1">
    <source>
        <dbReference type="Pfam" id="PF08241"/>
    </source>
</evidence>
<organism evidence="2 3">
    <name type="scientific">Albidovulum salinarum</name>
    <dbReference type="NCBI Taxonomy" id="2984153"/>
    <lineage>
        <taxon>Bacteria</taxon>
        <taxon>Pseudomonadati</taxon>
        <taxon>Pseudomonadota</taxon>
        <taxon>Alphaproteobacteria</taxon>
        <taxon>Rhodobacterales</taxon>
        <taxon>Paracoccaceae</taxon>
        <taxon>Albidovulum</taxon>
    </lineage>
</organism>
<dbReference type="Pfam" id="PF08241">
    <property type="entry name" value="Methyltransf_11"/>
    <property type="match status" value="1"/>
</dbReference>
<dbReference type="RefSeq" id="WP_263337709.1">
    <property type="nucleotide sequence ID" value="NZ_JAOVQO010000013.1"/>
</dbReference>
<dbReference type="CDD" id="cd02440">
    <property type="entry name" value="AdoMet_MTases"/>
    <property type="match status" value="1"/>
</dbReference>
<keyword evidence="3" id="KW-1185">Reference proteome</keyword>
<reference evidence="2 3" key="1">
    <citation type="submission" date="2022-10" db="EMBL/GenBank/DDBJ databases">
        <title>Defluviimonas sp. nov., isolated from ocean surface sediments.</title>
        <authorList>
            <person name="He W."/>
            <person name="Wang L."/>
            <person name="Zhang D.-F."/>
        </authorList>
    </citation>
    <scope>NUCLEOTIDE SEQUENCE [LARGE SCALE GENOMIC DNA]</scope>
    <source>
        <strain evidence="2 3">WL0024</strain>
    </source>
</reference>
<dbReference type="EMBL" id="JAOVQO010000013">
    <property type="protein sequence ID" value="MCU9849255.1"/>
    <property type="molecule type" value="Genomic_DNA"/>
</dbReference>
<dbReference type="InterPro" id="IPR029063">
    <property type="entry name" value="SAM-dependent_MTases_sf"/>
</dbReference>
<keyword evidence="2" id="KW-0808">Transferase</keyword>
<dbReference type="Proteomes" id="UP001209535">
    <property type="component" value="Unassembled WGS sequence"/>
</dbReference>
<sequence>MEQSYATTNYGGDAPCNYQKFFVPSIGRPVAEDLVAQANLKSGEHVLDVGCGTGVVTRMAAGQVLPGGTVTGLDLNQGMLATARVNTAPEIGIDWVEADAAAIPLDDALFDVVLCQMSLQFITNKIAALREMRRVLKPSGRILLNVPGPKPLLFAALNDSIARRLSQDAAAFLDLVFAMHDPAELRDLFESAGFKDVSVTAVPKVLTVPKPEEFLWQYVHSSPMASDAMDMAPSARQALEDEVCPKWSEFVDGGKMQFKVGIATVRASA</sequence>
<dbReference type="Gene3D" id="3.40.50.150">
    <property type="entry name" value="Vaccinia Virus protein VP39"/>
    <property type="match status" value="1"/>
</dbReference>
<feature type="domain" description="Methyltransferase type 11" evidence="1">
    <location>
        <begin position="47"/>
        <end position="143"/>
    </location>
</feature>
<keyword evidence="2" id="KW-0489">Methyltransferase</keyword>
<gene>
    <name evidence="2" type="ORF">OEZ60_14725</name>
</gene>
<dbReference type="PANTHER" id="PTHR43591:SF24">
    <property type="entry name" value="2-METHOXY-6-POLYPRENYL-1,4-BENZOQUINOL METHYLASE, MITOCHONDRIAL"/>
    <property type="match status" value="1"/>
</dbReference>
<dbReference type="GO" id="GO:0032259">
    <property type="term" value="P:methylation"/>
    <property type="evidence" value="ECO:0007669"/>
    <property type="project" value="UniProtKB-KW"/>
</dbReference>